<keyword evidence="1" id="KW-0732">Signal</keyword>
<organism evidence="2 3">
    <name type="scientific">Eucalyptus globulus</name>
    <name type="common">Tasmanian blue gum</name>
    <dbReference type="NCBI Taxonomy" id="34317"/>
    <lineage>
        <taxon>Eukaryota</taxon>
        <taxon>Viridiplantae</taxon>
        <taxon>Streptophyta</taxon>
        <taxon>Embryophyta</taxon>
        <taxon>Tracheophyta</taxon>
        <taxon>Spermatophyta</taxon>
        <taxon>Magnoliopsida</taxon>
        <taxon>eudicotyledons</taxon>
        <taxon>Gunneridae</taxon>
        <taxon>Pentapetalae</taxon>
        <taxon>rosids</taxon>
        <taxon>malvids</taxon>
        <taxon>Myrtales</taxon>
        <taxon>Myrtaceae</taxon>
        <taxon>Myrtoideae</taxon>
        <taxon>Eucalypteae</taxon>
        <taxon>Eucalyptus</taxon>
    </lineage>
</organism>
<proteinExistence type="predicted"/>
<comment type="caution">
    <text evidence="2">The sequence shown here is derived from an EMBL/GenBank/DDBJ whole genome shotgun (WGS) entry which is preliminary data.</text>
</comment>
<evidence type="ECO:0000256" key="1">
    <source>
        <dbReference type="SAM" id="SignalP"/>
    </source>
</evidence>
<accession>A0ABD3L2F6</accession>
<protein>
    <recommendedName>
        <fullName evidence="4">Pollen Ole e 1 allergen and extensin family protein</fullName>
    </recommendedName>
</protein>
<feature type="chain" id="PRO_5044865832" description="Pollen Ole e 1 allergen and extensin family protein" evidence="1">
    <location>
        <begin position="20"/>
        <end position="184"/>
    </location>
</feature>
<evidence type="ECO:0008006" key="4">
    <source>
        <dbReference type="Google" id="ProtNLM"/>
    </source>
</evidence>
<feature type="signal peptide" evidence="1">
    <location>
        <begin position="1"/>
        <end position="19"/>
    </location>
</feature>
<sequence length="184" mass="20208">MTIFFIFFIFLVVSDGAASTEGSLLEFSSQDELVEMAGYGVKKVSTVLVAGSVSCVARLPGDAHHRLHAWPVSGALVGVKCQKSKSRISSNWTRGSTDEFGDFKMDLPSHLHAVPDLPKKCSVRLLRVPRSSPCRPTHGHRHKRLKLASVRDGVRTYKAGNIRLVLMQSSRLAMDCGSSMNRNL</sequence>
<dbReference type="EMBL" id="JBJKBG010000004">
    <property type="protein sequence ID" value="KAL3742335.1"/>
    <property type="molecule type" value="Genomic_DNA"/>
</dbReference>
<evidence type="ECO:0000313" key="3">
    <source>
        <dbReference type="Proteomes" id="UP001634007"/>
    </source>
</evidence>
<dbReference type="Pfam" id="PF01190">
    <property type="entry name" value="Pollen_Ole_e_1"/>
    <property type="match status" value="1"/>
</dbReference>
<dbReference type="PANTHER" id="PTHR47273">
    <property type="entry name" value="EXPRESSED PROTEIN"/>
    <property type="match status" value="1"/>
</dbReference>
<dbReference type="AlphaFoldDB" id="A0ABD3L2F6"/>
<name>A0ABD3L2F6_EUCGL</name>
<reference evidence="2 3" key="1">
    <citation type="submission" date="2024-11" db="EMBL/GenBank/DDBJ databases">
        <title>Chromosome-level genome assembly of Eucalyptus globulus Labill. provides insights into its genome evolution.</title>
        <authorList>
            <person name="Li X."/>
        </authorList>
    </citation>
    <scope>NUCLEOTIDE SEQUENCE [LARGE SCALE GENOMIC DNA]</scope>
    <source>
        <strain evidence="2">CL2024</strain>
        <tissue evidence="2">Fresh tender leaves</tissue>
    </source>
</reference>
<keyword evidence="3" id="KW-1185">Reference proteome</keyword>
<evidence type="ECO:0000313" key="2">
    <source>
        <dbReference type="EMBL" id="KAL3742335.1"/>
    </source>
</evidence>
<gene>
    <name evidence="2" type="ORF">ACJRO7_017760</name>
</gene>
<dbReference type="PANTHER" id="PTHR47273:SF6">
    <property type="entry name" value="POLLEN OLE E 1 ALLERGEN AND EXTENSIN FAMILY PROTEIN"/>
    <property type="match status" value="1"/>
</dbReference>
<dbReference type="Proteomes" id="UP001634007">
    <property type="component" value="Unassembled WGS sequence"/>
</dbReference>